<accession>A0A3P7JNG2</accession>
<dbReference type="OrthoDB" id="5842972at2759"/>
<keyword evidence="2" id="KW-1185">Reference proteome</keyword>
<gene>
    <name evidence="1" type="ORF">SVUK_LOCUS12745</name>
</gene>
<dbReference type="AlphaFoldDB" id="A0A3P7JNG2"/>
<dbReference type="Proteomes" id="UP000270094">
    <property type="component" value="Unassembled WGS sequence"/>
</dbReference>
<proteinExistence type="predicted"/>
<evidence type="ECO:0008006" key="3">
    <source>
        <dbReference type="Google" id="ProtNLM"/>
    </source>
</evidence>
<dbReference type="InterPro" id="IPR016187">
    <property type="entry name" value="CTDL_fold"/>
</dbReference>
<organism evidence="1 2">
    <name type="scientific">Strongylus vulgaris</name>
    <name type="common">Blood worm</name>
    <dbReference type="NCBI Taxonomy" id="40348"/>
    <lineage>
        <taxon>Eukaryota</taxon>
        <taxon>Metazoa</taxon>
        <taxon>Ecdysozoa</taxon>
        <taxon>Nematoda</taxon>
        <taxon>Chromadorea</taxon>
        <taxon>Rhabditida</taxon>
        <taxon>Rhabditina</taxon>
        <taxon>Rhabditomorpha</taxon>
        <taxon>Strongyloidea</taxon>
        <taxon>Strongylidae</taxon>
        <taxon>Strongylus</taxon>
    </lineage>
</organism>
<sequence length="247" mass="28011">MRLGTSCEESDGSQLPCPQGYLNFTKDGSIRCHNHDMNRYGPLQSYFQLTFGSYSYEEADRICRSRGGELSMLSDEEELLMLRNETKKQGVEGYIMLRKEEEANDTCIFFKVNDCDNSTVEMDCNGLEAAQSKGFACMLPESLECTVKDGGQTCKMIACQKGEASYYRTNGTLVCHKFKKSQEEFLAARKKRAMEPYGLVADGDSNRKHMHFIASKTNPFAWDFDDTLNKIGPYNNFDEGEPDGDRR</sequence>
<dbReference type="Gene3D" id="3.10.100.10">
    <property type="entry name" value="Mannose-Binding Protein A, subunit A"/>
    <property type="match status" value="1"/>
</dbReference>
<feature type="non-terminal residue" evidence="1">
    <location>
        <position position="247"/>
    </location>
</feature>
<name>A0A3P7JNG2_STRVU</name>
<reference evidence="1 2" key="1">
    <citation type="submission" date="2018-11" db="EMBL/GenBank/DDBJ databases">
        <authorList>
            <consortium name="Pathogen Informatics"/>
        </authorList>
    </citation>
    <scope>NUCLEOTIDE SEQUENCE [LARGE SCALE GENOMIC DNA]</scope>
</reference>
<dbReference type="EMBL" id="UYYB01100025">
    <property type="protein sequence ID" value="VDM77747.1"/>
    <property type="molecule type" value="Genomic_DNA"/>
</dbReference>
<protein>
    <recommendedName>
        <fullName evidence="3">C-type lectin domain-containing protein</fullName>
    </recommendedName>
</protein>
<dbReference type="InterPro" id="IPR016186">
    <property type="entry name" value="C-type_lectin-like/link_sf"/>
</dbReference>
<dbReference type="SUPFAM" id="SSF56436">
    <property type="entry name" value="C-type lectin-like"/>
    <property type="match status" value="1"/>
</dbReference>
<dbReference type="CDD" id="cd00037">
    <property type="entry name" value="CLECT"/>
    <property type="match status" value="1"/>
</dbReference>
<evidence type="ECO:0000313" key="2">
    <source>
        <dbReference type="Proteomes" id="UP000270094"/>
    </source>
</evidence>
<evidence type="ECO:0000313" key="1">
    <source>
        <dbReference type="EMBL" id="VDM77747.1"/>
    </source>
</evidence>